<dbReference type="EMBL" id="LR796782">
    <property type="protein sequence ID" value="CAB4166255.1"/>
    <property type="molecule type" value="Genomic_DNA"/>
</dbReference>
<name>A0A6J5PAZ5_9CAUD</name>
<reference evidence="2" key="1">
    <citation type="submission" date="2020-04" db="EMBL/GenBank/DDBJ databases">
        <authorList>
            <person name="Chiriac C."/>
            <person name="Salcher M."/>
            <person name="Ghai R."/>
            <person name="Kavagutti S V."/>
        </authorList>
    </citation>
    <scope>NUCLEOTIDE SEQUENCE</scope>
</reference>
<feature type="transmembrane region" description="Helical" evidence="1">
    <location>
        <begin position="126"/>
        <end position="144"/>
    </location>
</feature>
<evidence type="ECO:0000313" key="2">
    <source>
        <dbReference type="EMBL" id="CAB4166255.1"/>
    </source>
</evidence>
<evidence type="ECO:0000256" key="1">
    <source>
        <dbReference type="SAM" id="Phobius"/>
    </source>
</evidence>
<organism evidence="2">
    <name type="scientific">uncultured Caudovirales phage</name>
    <dbReference type="NCBI Taxonomy" id="2100421"/>
    <lineage>
        <taxon>Viruses</taxon>
        <taxon>Duplodnaviria</taxon>
        <taxon>Heunggongvirae</taxon>
        <taxon>Uroviricota</taxon>
        <taxon>Caudoviricetes</taxon>
        <taxon>Peduoviridae</taxon>
        <taxon>Maltschvirus</taxon>
        <taxon>Maltschvirus maltsch</taxon>
    </lineage>
</organism>
<gene>
    <name evidence="2" type="ORF">UFOVP837_15</name>
</gene>
<sequence>MSEPVTQVAKAAVAGIKEALAVGKELESVTKDIQELGKSEVQARAAFRKKQLNRPKDTSVFSAVEEWRGVYEIKKIEEELKNDIIEKHGPAAWAEIEVIKERILKDNKNLTDEYGRDLHKLAMLKWYCFSAALLIVSFAYVVGYKP</sequence>
<keyword evidence="1" id="KW-1133">Transmembrane helix</keyword>
<proteinExistence type="predicted"/>
<accession>A0A6J5PAZ5</accession>
<protein>
    <submittedName>
        <fullName evidence="2">Uncharacterized protein</fullName>
    </submittedName>
</protein>
<keyword evidence="1" id="KW-0812">Transmembrane</keyword>
<keyword evidence="1" id="KW-0472">Membrane</keyword>